<gene>
    <name evidence="2" type="ORF">FB465_5317</name>
</gene>
<dbReference type="Proteomes" id="UP000318416">
    <property type="component" value="Unassembled WGS sequence"/>
</dbReference>
<dbReference type="RefSeq" id="WP_145794366.1">
    <property type="nucleotide sequence ID" value="NZ_BAAABR010000060.1"/>
</dbReference>
<evidence type="ECO:0000256" key="1">
    <source>
        <dbReference type="SAM" id="Phobius"/>
    </source>
</evidence>
<dbReference type="OrthoDB" id="4350374at2"/>
<keyword evidence="1" id="KW-1133">Transmembrane helix</keyword>
<sequence>MSRSAVNRSMLAVAGLVLLVAGVLVLAGGLDLYGRLHLDMPQGWPLTSPDQPVVSYASRTRWTDKAWWWPTVITVLVLAVAGALWWLFAQLHRSGPSTVTLPAPGAGLVLRLRTSALEDALETETIALPEVARVRVKLTGGSRRPLVRAAVRLEAGGGPAGLVERFHTGPLAHARDSLGLPELPAELRLGVAGRRRATPRHPRVL</sequence>
<evidence type="ECO:0000313" key="2">
    <source>
        <dbReference type="EMBL" id="TWE20175.1"/>
    </source>
</evidence>
<proteinExistence type="predicted"/>
<dbReference type="AlphaFoldDB" id="A0A561EX28"/>
<evidence type="ECO:0000313" key="3">
    <source>
        <dbReference type="Proteomes" id="UP000318416"/>
    </source>
</evidence>
<name>A0A561EX28_9ACTN</name>
<comment type="caution">
    <text evidence="2">The sequence shown here is derived from an EMBL/GenBank/DDBJ whole genome shotgun (WGS) entry which is preliminary data.</text>
</comment>
<keyword evidence="1" id="KW-0812">Transmembrane</keyword>
<keyword evidence="3" id="KW-1185">Reference proteome</keyword>
<organism evidence="2 3">
    <name type="scientific">Kitasatospora atroaurantiaca</name>
    <dbReference type="NCBI Taxonomy" id="285545"/>
    <lineage>
        <taxon>Bacteria</taxon>
        <taxon>Bacillati</taxon>
        <taxon>Actinomycetota</taxon>
        <taxon>Actinomycetes</taxon>
        <taxon>Kitasatosporales</taxon>
        <taxon>Streptomycetaceae</taxon>
        <taxon>Kitasatospora</taxon>
    </lineage>
</organism>
<accession>A0A561EX28</accession>
<keyword evidence="1" id="KW-0472">Membrane</keyword>
<dbReference type="EMBL" id="VIVR01000001">
    <property type="protein sequence ID" value="TWE20175.1"/>
    <property type="molecule type" value="Genomic_DNA"/>
</dbReference>
<feature type="transmembrane region" description="Helical" evidence="1">
    <location>
        <begin position="67"/>
        <end position="88"/>
    </location>
</feature>
<protein>
    <submittedName>
        <fullName evidence="2">Uncharacterized protein</fullName>
    </submittedName>
</protein>
<reference evidence="2 3" key="1">
    <citation type="submission" date="2019-06" db="EMBL/GenBank/DDBJ databases">
        <title>Sequencing the genomes of 1000 actinobacteria strains.</title>
        <authorList>
            <person name="Klenk H.-P."/>
        </authorList>
    </citation>
    <scope>NUCLEOTIDE SEQUENCE [LARGE SCALE GENOMIC DNA]</scope>
    <source>
        <strain evidence="2 3">DSM 41649</strain>
    </source>
</reference>